<reference evidence="6" key="1">
    <citation type="submission" date="2023-05" db="EMBL/GenBank/DDBJ databases">
        <authorList>
            <person name="Huff M."/>
        </authorList>
    </citation>
    <scope>NUCLEOTIDE SEQUENCE</scope>
</reference>
<dbReference type="Proteomes" id="UP000834106">
    <property type="component" value="Chromosome 9"/>
</dbReference>
<comment type="subcellular location">
    <subcellularLocation>
        <location evidence="1">Secreted</location>
    </subcellularLocation>
</comment>
<evidence type="ECO:0000256" key="2">
    <source>
        <dbReference type="ARBA" id="ARBA00022525"/>
    </source>
</evidence>
<dbReference type="GO" id="GO:0005576">
    <property type="term" value="C:extracellular region"/>
    <property type="evidence" value="ECO:0007669"/>
    <property type="project" value="UniProtKB-SubCell"/>
</dbReference>
<dbReference type="AlphaFoldDB" id="A0AAD2DUB9"/>
<sequence length="113" mass="11847">MAAIKSVFSSPKWLVVMLMALVLQNQMAQSQTQTCSNSLANLNVCAQFVVPGATNTSPSPDCCTALQGLENDCICNTLRIAARLPALCNLPSLSCGGSLSLPLALIILSYSTI</sequence>
<organism evidence="6 7">
    <name type="scientific">Fraxinus pennsylvanica</name>
    <dbReference type="NCBI Taxonomy" id="56036"/>
    <lineage>
        <taxon>Eukaryota</taxon>
        <taxon>Viridiplantae</taxon>
        <taxon>Streptophyta</taxon>
        <taxon>Embryophyta</taxon>
        <taxon>Tracheophyta</taxon>
        <taxon>Spermatophyta</taxon>
        <taxon>Magnoliopsida</taxon>
        <taxon>eudicotyledons</taxon>
        <taxon>Gunneridae</taxon>
        <taxon>Pentapetalae</taxon>
        <taxon>asterids</taxon>
        <taxon>lamiids</taxon>
        <taxon>Lamiales</taxon>
        <taxon>Oleaceae</taxon>
        <taxon>Oleeae</taxon>
        <taxon>Fraxinus</taxon>
    </lineage>
</organism>
<dbReference type="PANTHER" id="PTHR35501">
    <property type="entry name" value="PROTEIN YY1"/>
    <property type="match status" value="1"/>
</dbReference>
<keyword evidence="2" id="KW-0964">Secreted</keyword>
<keyword evidence="7" id="KW-1185">Reference proteome</keyword>
<evidence type="ECO:0000313" key="6">
    <source>
        <dbReference type="EMBL" id="CAI9767652.1"/>
    </source>
</evidence>
<feature type="domain" description="Bifunctional inhibitor/plant lipid transfer protein/seed storage helical" evidence="5">
    <location>
        <begin position="35"/>
        <end position="95"/>
    </location>
</feature>
<dbReference type="SMART" id="SM00499">
    <property type="entry name" value="AAI"/>
    <property type="match status" value="1"/>
</dbReference>
<dbReference type="EMBL" id="OU503044">
    <property type="protein sequence ID" value="CAI9767652.1"/>
    <property type="molecule type" value="Genomic_DNA"/>
</dbReference>
<accession>A0AAD2DUB9</accession>
<protein>
    <recommendedName>
        <fullName evidence="5">Bifunctional inhibitor/plant lipid transfer protein/seed storage helical domain-containing protein</fullName>
    </recommendedName>
</protein>
<evidence type="ECO:0000259" key="5">
    <source>
        <dbReference type="SMART" id="SM00499"/>
    </source>
</evidence>
<evidence type="ECO:0000256" key="4">
    <source>
        <dbReference type="SAM" id="SignalP"/>
    </source>
</evidence>
<evidence type="ECO:0000256" key="1">
    <source>
        <dbReference type="ARBA" id="ARBA00004613"/>
    </source>
</evidence>
<dbReference type="SUPFAM" id="SSF47699">
    <property type="entry name" value="Bifunctional inhibitor/lipid-transfer protein/seed storage 2S albumin"/>
    <property type="match status" value="1"/>
</dbReference>
<evidence type="ECO:0000256" key="3">
    <source>
        <dbReference type="ARBA" id="ARBA00038300"/>
    </source>
</evidence>
<dbReference type="Pfam" id="PF14368">
    <property type="entry name" value="LTP_2"/>
    <property type="match status" value="1"/>
</dbReference>
<gene>
    <name evidence="6" type="ORF">FPE_LOCUS15082</name>
</gene>
<keyword evidence="4" id="KW-0732">Signal</keyword>
<feature type="chain" id="PRO_5042003649" description="Bifunctional inhibitor/plant lipid transfer protein/seed storage helical domain-containing protein" evidence="4">
    <location>
        <begin position="31"/>
        <end position="113"/>
    </location>
</feature>
<evidence type="ECO:0000313" key="7">
    <source>
        <dbReference type="Proteomes" id="UP000834106"/>
    </source>
</evidence>
<dbReference type="Gene3D" id="1.10.110.10">
    <property type="entry name" value="Plant lipid-transfer and hydrophobic proteins"/>
    <property type="match status" value="1"/>
</dbReference>
<dbReference type="InterPro" id="IPR036312">
    <property type="entry name" value="Bifun_inhib/LTP/seed_sf"/>
</dbReference>
<feature type="signal peptide" evidence="4">
    <location>
        <begin position="1"/>
        <end position="30"/>
    </location>
</feature>
<proteinExistence type="inferred from homology"/>
<name>A0AAD2DUB9_9LAMI</name>
<dbReference type="InterPro" id="IPR016140">
    <property type="entry name" value="Bifunc_inhib/LTP/seed_store"/>
</dbReference>
<dbReference type="PANTHER" id="PTHR35501:SF3">
    <property type="entry name" value="PROTEIN YY1"/>
    <property type="match status" value="1"/>
</dbReference>
<comment type="similarity">
    <text evidence="3">Belongs to the A9/FIL1 family.</text>
</comment>